<evidence type="ECO:0000313" key="4">
    <source>
        <dbReference type="Proteomes" id="UP000256343"/>
    </source>
</evidence>
<dbReference type="Gene3D" id="3.30.70.2060">
    <property type="match status" value="1"/>
</dbReference>
<reference evidence="1 4" key="2">
    <citation type="submission" date="2018-07" db="EMBL/GenBank/DDBJ databases">
        <title>Genomic Encyclopedia of Archaeal and Bacterial Type Strains, Phase II (KMG-II): from individual species to whole genera.</title>
        <authorList>
            <person name="Goeker M."/>
        </authorList>
    </citation>
    <scope>NUCLEOTIDE SEQUENCE [LARGE SCALE GENOMIC DNA]</scope>
    <source>
        <strain evidence="1 4">JA575</strain>
    </source>
</reference>
<dbReference type="EMBL" id="UFQQ01000010">
    <property type="protein sequence ID" value="SSW91170.1"/>
    <property type="molecule type" value="Genomic_DNA"/>
</dbReference>
<dbReference type="OrthoDB" id="7354657at2"/>
<dbReference type="PANTHER" id="PTHR41247">
    <property type="entry name" value="HTH-TYPE TRANSCRIPTIONAL REPRESSOR YCNK"/>
    <property type="match status" value="1"/>
</dbReference>
<evidence type="ECO:0000313" key="3">
    <source>
        <dbReference type="Proteomes" id="UP000252631"/>
    </source>
</evidence>
<dbReference type="Proteomes" id="UP000252631">
    <property type="component" value="Unassembled WGS sequence"/>
</dbReference>
<protein>
    <submittedName>
        <fullName evidence="2">Copper chaperone NosL</fullName>
    </submittedName>
</protein>
<accession>A0A336JNK4</accession>
<dbReference type="Pfam" id="PF05573">
    <property type="entry name" value="NosL"/>
    <property type="match status" value="1"/>
</dbReference>
<dbReference type="PROSITE" id="PS51257">
    <property type="entry name" value="PROKAR_LIPOPROTEIN"/>
    <property type="match status" value="1"/>
</dbReference>
<dbReference type="Proteomes" id="UP000256343">
    <property type="component" value="Unassembled WGS sequence"/>
</dbReference>
<proteinExistence type="predicted"/>
<dbReference type="AlphaFoldDB" id="A0A336JNK4"/>
<sequence length="183" mass="19481">MRISGRIVVLAAALLLAGCNDQSGSSVMPPPVALNDEAMGVFCGMNLVEHPGPKGQILTASRIDPYWFSSARDAVAFTLMPDQPRDIRAIYVSDMGRAPNWDQPGETNWVDARKAFFVIDSRKRGGMGAAETVPFGERAAADAFVATNGGRVVTFDAIPSTYVLGSDAPSASDHHGAPETRMN</sequence>
<name>A0A336JNK4_9BRAD</name>
<organism evidence="2 3">
    <name type="scientific">Rhodopseudomonas pentothenatexigens</name>
    <dbReference type="NCBI Taxonomy" id="999699"/>
    <lineage>
        <taxon>Bacteria</taxon>
        <taxon>Pseudomonadati</taxon>
        <taxon>Pseudomonadota</taxon>
        <taxon>Alphaproteobacteria</taxon>
        <taxon>Hyphomicrobiales</taxon>
        <taxon>Nitrobacteraceae</taxon>
        <taxon>Rhodopseudomonas</taxon>
    </lineage>
</organism>
<keyword evidence="4" id="KW-1185">Reference proteome</keyword>
<reference evidence="2 3" key="1">
    <citation type="submission" date="2017-08" db="EMBL/GenBank/DDBJ databases">
        <authorList>
            <person name="de Groot N.N."/>
        </authorList>
    </citation>
    <scope>NUCLEOTIDE SEQUENCE [LARGE SCALE GENOMIC DNA]</scope>
    <source>
        <strain evidence="2 3">JA575</strain>
    </source>
</reference>
<dbReference type="InterPro" id="IPR008719">
    <property type="entry name" value="N2O_reductase_NosL"/>
</dbReference>
<evidence type="ECO:0000313" key="2">
    <source>
        <dbReference type="EMBL" id="SSW91170.1"/>
    </source>
</evidence>
<dbReference type="RefSeq" id="WP_114358219.1">
    <property type="nucleotide sequence ID" value="NZ_QRDT01000010.1"/>
</dbReference>
<dbReference type="EMBL" id="QRDT01000010">
    <property type="protein sequence ID" value="RED34501.1"/>
    <property type="molecule type" value="Genomic_DNA"/>
</dbReference>
<dbReference type="Gene3D" id="3.30.70.2050">
    <property type="match status" value="1"/>
</dbReference>
<evidence type="ECO:0000313" key="1">
    <source>
        <dbReference type="EMBL" id="RED34501.1"/>
    </source>
</evidence>
<dbReference type="PANTHER" id="PTHR41247:SF1">
    <property type="entry name" value="HTH-TYPE TRANSCRIPTIONAL REPRESSOR YCNK"/>
    <property type="match status" value="1"/>
</dbReference>
<gene>
    <name evidence="1" type="ORF">BJ125_110140</name>
    <name evidence="2" type="ORF">SAMN05892882_110140</name>
</gene>
<dbReference type="SUPFAM" id="SSF160387">
    <property type="entry name" value="NosL/MerB-like"/>
    <property type="match status" value="1"/>
</dbReference>